<feature type="region of interest" description="Disordered" evidence="1">
    <location>
        <begin position="27"/>
        <end position="59"/>
    </location>
</feature>
<protein>
    <submittedName>
        <fullName evidence="2">Uncharacterized protein</fullName>
    </submittedName>
</protein>
<reference evidence="2 3" key="1">
    <citation type="submission" date="2013-11" db="EMBL/GenBank/DDBJ databases">
        <title>The Genome Sequence of Phytophthora parasitica CJ05E6.</title>
        <authorList>
            <consortium name="The Broad Institute Genomics Platform"/>
            <person name="Russ C."/>
            <person name="Tyler B."/>
            <person name="Panabieres F."/>
            <person name="Shan W."/>
            <person name="Tripathy S."/>
            <person name="Grunwald N."/>
            <person name="Machado M."/>
            <person name="Johnson C.S."/>
            <person name="Arredondo F."/>
            <person name="Hong C."/>
            <person name="Coffey M."/>
            <person name="Young S.K."/>
            <person name="Zeng Q."/>
            <person name="Gargeya S."/>
            <person name="Fitzgerald M."/>
            <person name="Abouelleil A."/>
            <person name="Alvarado L."/>
            <person name="Chapman S.B."/>
            <person name="Gainer-Dewar J."/>
            <person name="Goldberg J."/>
            <person name="Griggs A."/>
            <person name="Gujja S."/>
            <person name="Hansen M."/>
            <person name="Howarth C."/>
            <person name="Imamovic A."/>
            <person name="Ireland A."/>
            <person name="Larimer J."/>
            <person name="McCowan C."/>
            <person name="Murphy C."/>
            <person name="Pearson M."/>
            <person name="Poon T.W."/>
            <person name="Priest M."/>
            <person name="Roberts A."/>
            <person name="Saif S."/>
            <person name="Shea T."/>
            <person name="Sykes S."/>
            <person name="Wortman J."/>
            <person name="Nusbaum C."/>
            <person name="Birren B."/>
        </authorList>
    </citation>
    <scope>NUCLEOTIDE SEQUENCE [LARGE SCALE GENOMIC DNA]</scope>
    <source>
        <strain evidence="2 3">CJ05E6</strain>
    </source>
</reference>
<evidence type="ECO:0000313" key="3">
    <source>
        <dbReference type="Proteomes" id="UP000053864"/>
    </source>
</evidence>
<gene>
    <name evidence="2" type="ORF">L916_04176</name>
</gene>
<proteinExistence type="predicted"/>
<sequence>TPEERINQRRHSQPQCSQYAAALDRLHAPVQDNAEDSESETGLGLTKRETEQRDSLTEKLERVCPEFQRMKTLFGRRANIAPSSTIELF</sequence>
<feature type="non-terminal residue" evidence="2">
    <location>
        <position position="89"/>
    </location>
</feature>
<evidence type="ECO:0000313" key="2">
    <source>
        <dbReference type="EMBL" id="ETL45796.1"/>
    </source>
</evidence>
<feature type="non-terminal residue" evidence="2">
    <location>
        <position position="1"/>
    </location>
</feature>
<accession>W2JH86</accession>
<dbReference type="EMBL" id="KI671677">
    <property type="protein sequence ID" value="ETL45796.1"/>
    <property type="molecule type" value="Genomic_DNA"/>
</dbReference>
<dbReference type="Proteomes" id="UP000053864">
    <property type="component" value="Unassembled WGS sequence"/>
</dbReference>
<evidence type="ECO:0000256" key="1">
    <source>
        <dbReference type="SAM" id="MobiDB-lite"/>
    </source>
</evidence>
<name>W2JH86_PHYNI</name>
<dbReference type="AlphaFoldDB" id="W2JH86"/>
<organism evidence="2 3">
    <name type="scientific">Phytophthora nicotianae</name>
    <name type="common">Potato buckeye rot agent</name>
    <name type="synonym">Phytophthora parasitica</name>
    <dbReference type="NCBI Taxonomy" id="4792"/>
    <lineage>
        <taxon>Eukaryota</taxon>
        <taxon>Sar</taxon>
        <taxon>Stramenopiles</taxon>
        <taxon>Oomycota</taxon>
        <taxon>Peronosporomycetes</taxon>
        <taxon>Peronosporales</taxon>
        <taxon>Peronosporaceae</taxon>
        <taxon>Phytophthora</taxon>
    </lineage>
</organism>
<feature type="compositionally biased region" description="Basic and acidic residues" evidence="1">
    <location>
        <begin position="46"/>
        <end position="59"/>
    </location>
</feature>